<protein>
    <submittedName>
        <fullName evidence="2">Putative auto-transporter adhesin, head GIN domain</fullName>
    </submittedName>
</protein>
<dbReference type="Pfam" id="PF10988">
    <property type="entry name" value="DUF2807"/>
    <property type="match status" value="1"/>
</dbReference>
<dbReference type="EMBL" id="FNRD01000011">
    <property type="protein sequence ID" value="SEA90991.1"/>
    <property type="molecule type" value="Genomic_DNA"/>
</dbReference>
<organism evidence="2 3">
    <name type="scientific">Flavobacterium gillisiae</name>
    <dbReference type="NCBI Taxonomy" id="150146"/>
    <lineage>
        <taxon>Bacteria</taxon>
        <taxon>Pseudomonadati</taxon>
        <taxon>Bacteroidota</taxon>
        <taxon>Flavobacteriia</taxon>
        <taxon>Flavobacteriales</taxon>
        <taxon>Flavobacteriaceae</taxon>
        <taxon>Flavobacterium</taxon>
    </lineage>
</organism>
<dbReference type="OrthoDB" id="1419485at2"/>
<gene>
    <name evidence="2" type="ORF">SAMN05443667_111134</name>
</gene>
<proteinExistence type="predicted"/>
<evidence type="ECO:0000313" key="2">
    <source>
        <dbReference type="EMBL" id="SEA90991.1"/>
    </source>
</evidence>
<evidence type="ECO:0000259" key="1">
    <source>
        <dbReference type="Pfam" id="PF10988"/>
    </source>
</evidence>
<accession>A0A1H4F1A0</accession>
<reference evidence="3" key="1">
    <citation type="submission" date="2016-10" db="EMBL/GenBank/DDBJ databases">
        <authorList>
            <person name="Varghese N."/>
            <person name="Submissions S."/>
        </authorList>
    </citation>
    <scope>NUCLEOTIDE SEQUENCE [LARGE SCALE GENOMIC DNA]</scope>
    <source>
        <strain evidence="3">DSM 22376</strain>
    </source>
</reference>
<keyword evidence="3" id="KW-1185">Reference proteome</keyword>
<dbReference type="InterPro" id="IPR021255">
    <property type="entry name" value="DUF2807"/>
</dbReference>
<dbReference type="Gene3D" id="2.160.20.120">
    <property type="match status" value="1"/>
</dbReference>
<sequence length="277" mass="31123">MKKYIVITLLVLSTTIVSAQKKEKIKGSKTVTTELREVGYFDTLELEDNLEVYLEKGEKPGIKIEADDNLHDIISMDLRDKTLRIYTSKEAIKYRKLIVKVTYTNDLKSVSSKNDAVVNAIQEVQLDSIIFRSIDYSKLFLNINTKNFVLQADDKSKIELNAKSEKIKIVLSKNAALKSLITTPDLTCDLYQKSEANIEGTATNAVIRLDNNSDLKGDKLTIKDLELITESYSTGSINVETSISISAGEKSQIELYGNPKIEMRKFADEAKLLKKAK</sequence>
<dbReference type="Proteomes" id="UP000198951">
    <property type="component" value="Unassembled WGS sequence"/>
</dbReference>
<feature type="domain" description="Putative auto-transporter adhesin head GIN" evidence="1">
    <location>
        <begin position="41"/>
        <end position="259"/>
    </location>
</feature>
<evidence type="ECO:0000313" key="3">
    <source>
        <dbReference type="Proteomes" id="UP000198951"/>
    </source>
</evidence>
<dbReference type="AlphaFoldDB" id="A0A1H4F1A0"/>
<dbReference type="STRING" id="150146.SAMN05443667_111134"/>
<dbReference type="RefSeq" id="WP_091092120.1">
    <property type="nucleotide sequence ID" value="NZ_FNRD01000011.1"/>
</dbReference>
<name>A0A1H4F1A0_9FLAO</name>